<dbReference type="GO" id="GO:0000824">
    <property type="term" value="F:inositol-1,4,5,6-tetrakisphosphate 3-kinase activity"/>
    <property type="evidence" value="ECO:0007669"/>
    <property type="project" value="TreeGrafter"/>
</dbReference>
<feature type="region of interest" description="Disordered" evidence="5">
    <location>
        <begin position="299"/>
        <end position="339"/>
    </location>
</feature>
<dbReference type="EMBL" id="OOIP01000009">
    <property type="protein sequence ID" value="SPO38194.1"/>
    <property type="molecule type" value="Genomic_DNA"/>
</dbReference>
<feature type="compositionally biased region" description="Polar residues" evidence="5">
    <location>
        <begin position="693"/>
        <end position="704"/>
    </location>
</feature>
<dbReference type="Proteomes" id="UP000323386">
    <property type="component" value="Unassembled WGS sequence"/>
</dbReference>
<dbReference type="PANTHER" id="PTHR12400:SF21">
    <property type="entry name" value="KINASE"/>
    <property type="match status" value="1"/>
</dbReference>
<feature type="region of interest" description="Disordered" evidence="5">
    <location>
        <begin position="992"/>
        <end position="1081"/>
    </location>
</feature>
<evidence type="ECO:0000313" key="6">
    <source>
        <dbReference type="EMBL" id="SPO38194.1"/>
    </source>
</evidence>
<feature type="region of interest" description="Disordered" evidence="5">
    <location>
        <begin position="220"/>
        <end position="267"/>
    </location>
</feature>
<dbReference type="SUPFAM" id="SSF56104">
    <property type="entry name" value="SAICAR synthase-like"/>
    <property type="match status" value="1"/>
</dbReference>
<dbReference type="InterPro" id="IPR005522">
    <property type="entry name" value="IPK"/>
</dbReference>
<evidence type="ECO:0000256" key="1">
    <source>
        <dbReference type="ARBA" id="ARBA00007374"/>
    </source>
</evidence>
<feature type="region of interest" description="Disordered" evidence="5">
    <location>
        <begin position="351"/>
        <end position="441"/>
    </location>
</feature>
<evidence type="ECO:0000256" key="4">
    <source>
        <dbReference type="RuleBase" id="RU363090"/>
    </source>
</evidence>
<feature type="compositionally biased region" description="Polar residues" evidence="5">
    <location>
        <begin position="29"/>
        <end position="58"/>
    </location>
</feature>
<keyword evidence="7" id="KW-1185">Reference proteome</keyword>
<sequence length="1451" mass="154829">MSTHEAEGDAGLEAAATALHISLPPNYPQPSETSFSPPSHRNANAASLASPSIEQVLSSPHLPNAATTSSSAALVSPRFAPLPPSATSAATSPGAAARPALFDARRAGSHRRIGSASLPSAAGSSTFHLPSPFSPSEPSPFAHPFGDSPAIKSAKSTPGRAFQIDEGHQQDALDDDQGLAGSSSGRPRTGHALDLTLPPAMMSSGRKASVSLHLFKETNALPSGAPVSGGRLSKSSKASSRQAHRSGTITAAQSIPQSSATGSQRSWLGSAANLSGAAEARPATPSSLLGHRGTSAVDARSLPGAFHPAPVPIARPRRPQRALTLASPERIAEDRLADGRLPSSEIDAIEALPAPLRRSLSHPSQRAQSEDKMSSSSWQQVDPSTATAASSRRHSFDEIAPSSSEYEEDDPFLSDLDAAGSHQGEVGSFPDEDDSFGDDRLDDLDRERLEGEDQFDENGVETYWSSGSAAHSRSGSPAHGRRHSPPPPPAVVQLQPFNNQVGGHSAIFRFSKRAVCKPLVSRENQFYEAIERDHPSLLPFVPQYLGVLNVTYRHVGKESHATAAAAAAASPRSGEAKSLPTHDSPLKLSALSSADPQHGGHQPQATLSRTNSDGGRGRRRIFEGQEHNDTEVPEVSLDMNRHMVPEWMLRRSQAGRQGGSARSTPHRSRDSSRPGRANGSLDRDPAHQRRYARTQSHQLSSSAGQACLTDTGKSPLDACLGRESGGLGSSRGRDTPLSSSPVSAFVSPSSSPQLARSTLQAWPSSDSPSTHSGLFPHPNSERLGPSGSATMMSSRTPSQMSQPSIASSGGCIMGKGITTVNRRLQEQVLREVFSSPMLKDDVGTRYGGSSARRNARNNRRRLAKAWEESAEGERRREGSGTVREPRSALPKAYFDESGRLSVASERGPATTSPSPAIVRRGVRHPSTPPRSPPLGAVGTSPGAVPSKHGVVVAFDADLTAAVDEEDEAETSRKPRRIHSDLSLAMKRKCFDLGVTPLSPSPDSSGTQTKTPSTAKGREEQREDARKALEGVSPEGNAERRGPQASRWDVGAGTSEAKPEQGTRLPPHTIDAMTPPSDDDARVQADGVQTRQEQFLLMEDLTGRLRSPCVLDLKMGTRQYGLDATDAKRKSQTKKCDKTTSRTHGVRICGMQVYDCQKSTYIFQDKYYGRKVLPSHFVEALSRFFYDGRRTLVHHIPLILEKLYRLARTIHGLRRYRFYASSLLFIYDGDCQTQSRLDDAFARRCVEGEGGRVPPVQATRGSRLADLAAQGDAVDDGGEGGNSYSIGSSPILGPLGGGGGAGWRRRRRKGEINIRIIDFAHCTTGTDYDYGDEGAASGDADADADAGTAGLPRVRFPPKLRDGPDSGYLYGLKNLAASFEEIWELERERRKEARASVAQARGLTSSRAADDIHKDADGSWIVDMGPLAVEGGEVFDEIFGNGPGGLDGYVST</sequence>
<feature type="compositionally biased region" description="Basic residues" evidence="5">
    <location>
        <begin position="853"/>
        <end position="863"/>
    </location>
</feature>
<dbReference type="Pfam" id="PF03770">
    <property type="entry name" value="IPK"/>
    <property type="match status" value="1"/>
</dbReference>
<proteinExistence type="inferred from homology"/>
<feature type="region of interest" description="Disordered" evidence="5">
    <location>
        <begin position="1"/>
        <end position="199"/>
    </location>
</feature>
<organism evidence="6 7">
    <name type="scientific">Pseudozyma flocculosa</name>
    <dbReference type="NCBI Taxonomy" id="84751"/>
    <lineage>
        <taxon>Eukaryota</taxon>
        <taxon>Fungi</taxon>
        <taxon>Dikarya</taxon>
        <taxon>Basidiomycota</taxon>
        <taxon>Ustilaginomycotina</taxon>
        <taxon>Ustilaginomycetes</taxon>
        <taxon>Ustilaginales</taxon>
        <taxon>Ustilaginaceae</taxon>
        <taxon>Pseudozyma</taxon>
    </lineage>
</organism>
<evidence type="ECO:0000256" key="5">
    <source>
        <dbReference type="SAM" id="MobiDB-lite"/>
    </source>
</evidence>
<dbReference type="EC" id="2.7.-.-" evidence="4"/>
<evidence type="ECO:0000313" key="7">
    <source>
        <dbReference type="Proteomes" id="UP000323386"/>
    </source>
</evidence>
<evidence type="ECO:0000256" key="2">
    <source>
        <dbReference type="ARBA" id="ARBA00022679"/>
    </source>
</evidence>
<feature type="compositionally biased region" description="Low complexity" evidence="5">
    <location>
        <begin position="85"/>
        <end position="101"/>
    </location>
</feature>
<dbReference type="GO" id="GO:0008440">
    <property type="term" value="F:inositol-1,4,5-trisphosphate 3-kinase activity"/>
    <property type="evidence" value="ECO:0007669"/>
    <property type="project" value="TreeGrafter"/>
</dbReference>
<reference evidence="6 7" key="1">
    <citation type="submission" date="2018-03" db="EMBL/GenBank/DDBJ databases">
        <authorList>
            <person name="Guldener U."/>
        </authorList>
    </citation>
    <scope>NUCLEOTIDE SEQUENCE [LARGE SCALE GENOMIC DNA]</scope>
    <source>
        <strain evidence="6 7">DAOM196992</strain>
    </source>
</reference>
<feature type="compositionally biased region" description="Low complexity" evidence="5">
    <location>
        <begin position="9"/>
        <end position="19"/>
    </location>
</feature>
<feature type="region of interest" description="Disordered" evidence="5">
    <location>
        <begin position="844"/>
        <end position="942"/>
    </location>
</feature>
<feature type="compositionally biased region" description="Polar residues" evidence="5">
    <location>
        <begin position="1000"/>
        <end position="1013"/>
    </location>
</feature>
<gene>
    <name evidence="6" type="ORF">PSFLO_03671</name>
</gene>
<feature type="compositionally biased region" description="Low complexity" evidence="5">
    <location>
        <begin position="114"/>
        <end position="131"/>
    </location>
</feature>
<dbReference type="GO" id="GO:0046854">
    <property type="term" value="P:phosphatidylinositol phosphate biosynthetic process"/>
    <property type="evidence" value="ECO:0007669"/>
    <property type="project" value="TreeGrafter"/>
</dbReference>
<dbReference type="OrthoDB" id="2573163at2759"/>
<comment type="similarity">
    <text evidence="1 4">Belongs to the inositol phosphokinase (IPK) family.</text>
</comment>
<accession>A0A5C3F104</accession>
<dbReference type="GO" id="GO:0005737">
    <property type="term" value="C:cytoplasm"/>
    <property type="evidence" value="ECO:0007669"/>
    <property type="project" value="TreeGrafter"/>
</dbReference>
<name>A0A5C3F104_9BASI</name>
<feature type="region of interest" description="Disordered" evidence="5">
    <location>
        <begin position="566"/>
        <end position="639"/>
    </location>
</feature>
<feature type="compositionally biased region" description="Polar residues" evidence="5">
    <location>
        <begin position="603"/>
        <end position="613"/>
    </location>
</feature>
<evidence type="ECO:0000256" key="3">
    <source>
        <dbReference type="ARBA" id="ARBA00022777"/>
    </source>
</evidence>
<feature type="compositionally biased region" description="Basic and acidic residues" evidence="5">
    <location>
        <begin position="1015"/>
        <end position="1028"/>
    </location>
</feature>
<feature type="compositionally biased region" description="Basic and acidic residues" evidence="5">
    <location>
        <begin position="620"/>
        <end position="630"/>
    </location>
</feature>
<keyword evidence="3 4" id="KW-0418">Kinase</keyword>
<feature type="compositionally biased region" description="Low complexity" evidence="5">
    <location>
        <begin position="736"/>
        <end position="752"/>
    </location>
</feature>
<dbReference type="GO" id="GO:0032958">
    <property type="term" value="P:inositol phosphate biosynthetic process"/>
    <property type="evidence" value="ECO:0007669"/>
    <property type="project" value="InterPro"/>
</dbReference>
<dbReference type="Gene3D" id="3.30.470.160">
    <property type="entry name" value="Inositol polyphosphate kinase"/>
    <property type="match status" value="1"/>
</dbReference>
<dbReference type="GO" id="GO:0005634">
    <property type="term" value="C:nucleus"/>
    <property type="evidence" value="ECO:0007669"/>
    <property type="project" value="TreeGrafter"/>
</dbReference>
<protein>
    <recommendedName>
        <fullName evidence="4">Kinase</fullName>
        <ecNumber evidence="4">2.7.-.-</ecNumber>
    </recommendedName>
</protein>
<feature type="region of interest" description="Disordered" evidence="5">
    <location>
        <begin position="652"/>
        <end position="810"/>
    </location>
</feature>
<feature type="compositionally biased region" description="Low complexity" evidence="5">
    <location>
        <begin position="465"/>
        <end position="478"/>
    </location>
</feature>
<feature type="compositionally biased region" description="Polar residues" evidence="5">
    <location>
        <begin position="374"/>
        <end position="383"/>
    </location>
</feature>
<dbReference type="PANTHER" id="PTHR12400">
    <property type="entry name" value="INOSITOL POLYPHOSPHATE KINASE"/>
    <property type="match status" value="1"/>
</dbReference>
<feature type="compositionally biased region" description="Polar residues" evidence="5">
    <location>
        <begin position="233"/>
        <end position="267"/>
    </location>
</feature>
<feature type="compositionally biased region" description="Basic and acidic residues" evidence="5">
    <location>
        <begin position="864"/>
        <end position="886"/>
    </location>
</feature>
<dbReference type="InterPro" id="IPR038286">
    <property type="entry name" value="IPK_sf"/>
</dbReference>
<feature type="compositionally biased region" description="Polar residues" evidence="5">
    <location>
        <begin position="753"/>
        <end position="772"/>
    </location>
</feature>
<keyword evidence="2 4" id="KW-0808">Transferase</keyword>
<feature type="compositionally biased region" description="Polar residues" evidence="5">
    <location>
        <begin position="787"/>
        <end position="807"/>
    </location>
</feature>
<feature type="region of interest" description="Disordered" evidence="5">
    <location>
        <begin position="465"/>
        <end position="490"/>
    </location>
</feature>